<organism evidence="1 2">
    <name type="scientific">Neisseria shayeganii 871</name>
    <dbReference type="NCBI Taxonomy" id="1032488"/>
    <lineage>
        <taxon>Bacteria</taxon>
        <taxon>Pseudomonadati</taxon>
        <taxon>Pseudomonadota</taxon>
        <taxon>Betaproteobacteria</taxon>
        <taxon>Neisseriales</taxon>
        <taxon>Neisseriaceae</taxon>
        <taxon>Neisseria</taxon>
    </lineage>
</organism>
<dbReference type="HOGENOM" id="CLU_3219091_0_0_4"/>
<gene>
    <name evidence="1" type="ORF">HMPREF9371_1898</name>
</gene>
<dbReference type="PATRIC" id="fig|1032488.3.peg.1799"/>
<sequence>MPAHVDLEAVVAGIQVTLFGDALVSGVQLALLVVAVGAEATLYI</sequence>
<comment type="caution">
    <text evidence="1">The sequence shown here is derived from an EMBL/GenBank/DDBJ whole genome shotgun (WGS) entry which is preliminary data.</text>
</comment>
<reference evidence="1 2" key="1">
    <citation type="submission" date="2011-05" db="EMBL/GenBank/DDBJ databases">
        <authorList>
            <person name="Muzny D."/>
            <person name="Qin X."/>
            <person name="Deng J."/>
            <person name="Jiang H."/>
            <person name="Liu Y."/>
            <person name="Qu J."/>
            <person name="Song X.-Z."/>
            <person name="Zhang L."/>
            <person name="Thornton R."/>
            <person name="Coyle M."/>
            <person name="Francisco L."/>
            <person name="Jackson L."/>
            <person name="Javaid M."/>
            <person name="Korchina V."/>
            <person name="Kovar C."/>
            <person name="Mata R."/>
            <person name="Mathew T."/>
            <person name="Ngo R."/>
            <person name="Nguyen L."/>
            <person name="Nguyen N."/>
            <person name="Okwuonu G."/>
            <person name="Ongeri F."/>
            <person name="Pham C."/>
            <person name="Simmons D."/>
            <person name="Wilczek-Boney K."/>
            <person name="Hale W."/>
            <person name="Jakkamsetti A."/>
            <person name="Pham P."/>
            <person name="Ruth R."/>
            <person name="San Lucas F."/>
            <person name="Warren J."/>
            <person name="Zhang J."/>
            <person name="Zhao Z."/>
            <person name="Zhou C."/>
            <person name="Zhu D."/>
            <person name="Lee S."/>
            <person name="Bess C."/>
            <person name="Blankenburg K."/>
            <person name="Forbes L."/>
            <person name="Fu Q."/>
            <person name="Gubbala S."/>
            <person name="Hirani K."/>
            <person name="Jayaseelan J.C."/>
            <person name="Lara F."/>
            <person name="Munidasa M."/>
            <person name="Palculict T."/>
            <person name="Patil S."/>
            <person name="Pu L.-L."/>
            <person name="Saada N."/>
            <person name="Tang L."/>
            <person name="Weissenberger G."/>
            <person name="Zhu Y."/>
            <person name="Hemphill L."/>
            <person name="Shang Y."/>
            <person name="Youmans B."/>
            <person name="Ayvaz T."/>
            <person name="Ross M."/>
            <person name="Santibanez J."/>
            <person name="Aqrawi P."/>
            <person name="Gross S."/>
            <person name="Joshi V."/>
            <person name="Fowler G."/>
            <person name="Nazareth L."/>
            <person name="Reid J."/>
            <person name="Worley K."/>
            <person name="Petrosino J."/>
            <person name="Highlander S."/>
            <person name="Gibbs R."/>
        </authorList>
    </citation>
    <scope>NUCLEOTIDE SEQUENCE [LARGE SCALE GENOMIC DNA]</scope>
    <source>
        <strain evidence="1 2">871</strain>
    </source>
</reference>
<proteinExistence type="predicted"/>
<evidence type="ECO:0000313" key="2">
    <source>
        <dbReference type="Proteomes" id="UP000003019"/>
    </source>
</evidence>
<keyword evidence="2" id="KW-1185">Reference proteome</keyword>
<accession>G4CJV8</accession>
<name>G4CJV8_9NEIS</name>
<evidence type="ECO:0000313" key="1">
    <source>
        <dbReference type="EMBL" id="EGY51884.1"/>
    </source>
</evidence>
<protein>
    <submittedName>
        <fullName evidence="1">Uncharacterized protein</fullName>
    </submittedName>
</protein>
<dbReference type="EMBL" id="AGAY01000065">
    <property type="protein sequence ID" value="EGY51884.1"/>
    <property type="molecule type" value="Genomic_DNA"/>
</dbReference>
<dbReference type="AlphaFoldDB" id="G4CJV8"/>
<dbReference type="Proteomes" id="UP000003019">
    <property type="component" value="Unassembled WGS sequence"/>
</dbReference>